<evidence type="ECO:0000313" key="18">
    <source>
        <dbReference type="EMBL" id="MDG0815549.1"/>
    </source>
</evidence>
<feature type="binding site" evidence="14">
    <location>
        <begin position="112"/>
        <end position="118"/>
    </location>
    <ligand>
        <name>ATP</name>
        <dbReference type="ChEBI" id="CHEBI:30616"/>
    </ligand>
</feature>
<keyword evidence="4 14" id="KW-0963">Cytoplasm</keyword>
<keyword evidence="11 14" id="KW-0131">Cell cycle</keyword>
<evidence type="ECO:0000256" key="2">
    <source>
        <dbReference type="ARBA" id="ARBA00004752"/>
    </source>
</evidence>
<dbReference type="PANTHER" id="PTHR43445">
    <property type="entry name" value="UDP-N-ACETYLMURAMATE--L-ALANINE LIGASE-RELATED"/>
    <property type="match status" value="1"/>
</dbReference>
<keyword evidence="5 14" id="KW-0436">Ligase</keyword>
<evidence type="ECO:0000256" key="12">
    <source>
        <dbReference type="ARBA" id="ARBA00023316"/>
    </source>
</evidence>
<dbReference type="NCBIfam" id="TIGR01082">
    <property type="entry name" value="murC"/>
    <property type="match status" value="1"/>
</dbReference>
<dbReference type="Pfam" id="PF01225">
    <property type="entry name" value="Mur_ligase"/>
    <property type="match status" value="1"/>
</dbReference>
<evidence type="ECO:0000256" key="6">
    <source>
        <dbReference type="ARBA" id="ARBA00022618"/>
    </source>
</evidence>
<evidence type="ECO:0000256" key="8">
    <source>
        <dbReference type="ARBA" id="ARBA00022840"/>
    </source>
</evidence>
<dbReference type="SUPFAM" id="SSF53623">
    <property type="entry name" value="MurD-like peptide ligases, catalytic domain"/>
    <property type="match status" value="1"/>
</dbReference>
<comment type="function">
    <text evidence="14">Cell wall formation.</text>
</comment>
<keyword evidence="10 14" id="KW-0573">Peptidoglycan synthesis</keyword>
<organism evidence="18 19">
    <name type="scientific">Bdellovibrio svalbardensis</name>
    <dbReference type="NCBI Taxonomy" id="2972972"/>
    <lineage>
        <taxon>Bacteria</taxon>
        <taxon>Pseudomonadati</taxon>
        <taxon>Bdellovibrionota</taxon>
        <taxon>Bdellovibrionia</taxon>
        <taxon>Bdellovibrionales</taxon>
        <taxon>Pseudobdellovibrionaceae</taxon>
        <taxon>Bdellovibrio</taxon>
    </lineage>
</organism>
<evidence type="ECO:0000256" key="14">
    <source>
        <dbReference type="HAMAP-Rule" id="MF_00046"/>
    </source>
</evidence>
<evidence type="ECO:0000313" key="19">
    <source>
        <dbReference type="Proteomes" id="UP001152321"/>
    </source>
</evidence>
<feature type="domain" description="Mur ligase N-terminal catalytic" evidence="15">
    <location>
        <begin position="7"/>
        <end position="105"/>
    </location>
</feature>
<evidence type="ECO:0000256" key="4">
    <source>
        <dbReference type="ARBA" id="ARBA00022490"/>
    </source>
</evidence>
<dbReference type="Pfam" id="PF08245">
    <property type="entry name" value="Mur_ligase_M"/>
    <property type="match status" value="1"/>
</dbReference>
<dbReference type="InterPro" id="IPR036615">
    <property type="entry name" value="Mur_ligase_C_dom_sf"/>
</dbReference>
<dbReference type="InterPro" id="IPR050061">
    <property type="entry name" value="MurCDEF_pg_biosynth"/>
</dbReference>
<keyword evidence="19" id="KW-1185">Reference proteome</keyword>
<evidence type="ECO:0000256" key="3">
    <source>
        <dbReference type="ARBA" id="ARBA00012211"/>
    </source>
</evidence>
<dbReference type="Gene3D" id="3.40.50.720">
    <property type="entry name" value="NAD(P)-binding Rossmann-like Domain"/>
    <property type="match status" value="1"/>
</dbReference>
<dbReference type="SUPFAM" id="SSF51984">
    <property type="entry name" value="MurCD N-terminal domain"/>
    <property type="match status" value="1"/>
</dbReference>
<keyword evidence="7 14" id="KW-0547">Nucleotide-binding</keyword>
<keyword evidence="6 14" id="KW-0132">Cell division</keyword>
<evidence type="ECO:0000256" key="9">
    <source>
        <dbReference type="ARBA" id="ARBA00022960"/>
    </source>
</evidence>
<dbReference type="SUPFAM" id="SSF53244">
    <property type="entry name" value="MurD-like peptide ligases, peptide-binding domain"/>
    <property type="match status" value="1"/>
</dbReference>
<evidence type="ECO:0000256" key="7">
    <source>
        <dbReference type="ARBA" id="ARBA00022741"/>
    </source>
</evidence>
<evidence type="ECO:0000259" key="15">
    <source>
        <dbReference type="Pfam" id="PF01225"/>
    </source>
</evidence>
<dbReference type="RefSeq" id="WP_277577024.1">
    <property type="nucleotide sequence ID" value="NZ_JANRMI010000001.1"/>
</dbReference>
<evidence type="ECO:0000256" key="11">
    <source>
        <dbReference type="ARBA" id="ARBA00023306"/>
    </source>
</evidence>
<dbReference type="PANTHER" id="PTHR43445:SF3">
    <property type="entry name" value="UDP-N-ACETYLMURAMATE--L-ALANINE LIGASE"/>
    <property type="match status" value="1"/>
</dbReference>
<dbReference type="HAMAP" id="MF_00046">
    <property type="entry name" value="MurC"/>
    <property type="match status" value="1"/>
</dbReference>
<comment type="caution">
    <text evidence="18">The sequence shown here is derived from an EMBL/GenBank/DDBJ whole genome shotgun (WGS) entry which is preliminary data.</text>
</comment>
<evidence type="ECO:0000256" key="13">
    <source>
        <dbReference type="ARBA" id="ARBA00047833"/>
    </source>
</evidence>
<protein>
    <recommendedName>
        <fullName evidence="3 14">UDP-N-acetylmuramate--L-alanine ligase</fullName>
        <ecNumber evidence="3 14">6.3.2.8</ecNumber>
    </recommendedName>
    <alternativeName>
        <fullName evidence="14">UDP-N-acetylmuramoyl-L-alanine synthetase</fullName>
    </alternativeName>
</protein>
<dbReference type="InterPro" id="IPR000713">
    <property type="entry name" value="Mur_ligase_N"/>
</dbReference>
<keyword evidence="12 14" id="KW-0961">Cell wall biogenesis/degradation</keyword>
<dbReference type="InterPro" id="IPR036565">
    <property type="entry name" value="Mur-like_cat_sf"/>
</dbReference>
<comment type="similarity">
    <text evidence="14">Belongs to the MurCDEF family.</text>
</comment>
<evidence type="ECO:0000256" key="10">
    <source>
        <dbReference type="ARBA" id="ARBA00022984"/>
    </source>
</evidence>
<dbReference type="InterPro" id="IPR013221">
    <property type="entry name" value="Mur_ligase_cen"/>
</dbReference>
<comment type="subcellular location">
    <subcellularLocation>
        <location evidence="1 14">Cytoplasm</location>
    </subcellularLocation>
</comment>
<evidence type="ECO:0000259" key="16">
    <source>
        <dbReference type="Pfam" id="PF02875"/>
    </source>
</evidence>
<dbReference type="Proteomes" id="UP001152321">
    <property type="component" value="Unassembled WGS sequence"/>
</dbReference>
<keyword evidence="8 14" id="KW-0067">ATP-binding</keyword>
<dbReference type="GO" id="GO:0008763">
    <property type="term" value="F:UDP-N-acetylmuramate-L-alanine ligase activity"/>
    <property type="evidence" value="ECO:0007669"/>
    <property type="project" value="UniProtKB-EC"/>
</dbReference>
<sequence>MKLQSAKFHFVGVGGIGMCGLAELLYNIGAKVSGSDISENVNTERLKEMGVKIFKGHAASNVGDADVVVYSSAIQYGNPEISEARARQIPLIPRAEALAEIMRLKRGIAVAGTHGKTTTTSMTSAIFLEGNLSPTIVVGGRFELIKSTAMLGTGEWIVAEADESDGSFHKLSPEIAIITNIDSDHLDHFKTFENLQKSFYDFALKVPFYGKVIACGDDPIVRQIFENFPKRILYYGFDERNDLVLSGEQGNYSLYRSDRLLGARHLVGNFKLNVPGRHNALNAVAAICAGVAAGIPFNTCAAGLQRFEGVDRRFHFKGEKSGIKVYDDYGHHPTEVRAVMQAFREKYPKNRLVVFFQPHRFSRTQHCWHDFTTAFMEADQLLLTDIYPAGETPIPGVNSEKLAQEMKHENAHYFLRDEKSSQKIVSMLKDGDVFITLGAGDGWKLGLDVLEKI</sequence>
<comment type="pathway">
    <text evidence="2 14">Cell wall biogenesis; peptidoglycan biosynthesis.</text>
</comment>
<dbReference type="Gene3D" id="3.40.1190.10">
    <property type="entry name" value="Mur-like, catalytic domain"/>
    <property type="match status" value="1"/>
</dbReference>
<comment type="catalytic activity">
    <reaction evidence="13 14">
        <text>UDP-N-acetyl-alpha-D-muramate + L-alanine + ATP = UDP-N-acetyl-alpha-D-muramoyl-L-alanine + ADP + phosphate + H(+)</text>
        <dbReference type="Rhea" id="RHEA:23372"/>
        <dbReference type="ChEBI" id="CHEBI:15378"/>
        <dbReference type="ChEBI" id="CHEBI:30616"/>
        <dbReference type="ChEBI" id="CHEBI:43474"/>
        <dbReference type="ChEBI" id="CHEBI:57972"/>
        <dbReference type="ChEBI" id="CHEBI:70757"/>
        <dbReference type="ChEBI" id="CHEBI:83898"/>
        <dbReference type="ChEBI" id="CHEBI:456216"/>
        <dbReference type="EC" id="6.3.2.8"/>
    </reaction>
</comment>
<dbReference type="EMBL" id="JANRMI010000001">
    <property type="protein sequence ID" value="MDG0815549.1"/>
    <property type="molecule type" value="Genomic_DNA"/>
</dbReference>
<dbReference type="InterPro" id="IPR004101">
    <property type="entry name" value="Mur_ligase_C"/>
</dbReference>
<keyword evidence="9 14" id="KW-0133">Cell shape</keyword>
<evidence type="ECO:0000256" key="1">
    <source>
        <dbReference type="ARBA" id="ARBA00004496"/>
    </source>
</evidence>
<dbReference type="Pfam" id="PF02875">
    <property type="entry name" value="Mur_ligase_C"/>
    <property type="match status" value="1"/>
</dbReference>
<dbReference type="EC" id="6.3.2.8" evidence="3 14"/>
<evidence type="ECO:0000256" key="5">
    <source>
        <dbReference type="ARBA" id="ARBA00022598"/>
    </source>
</evidence>
<name>A0ABT6DFC5_9BACT</name>
<dbReference type="Gene3D" id="3.90.190.20">
    <property type="entry name" value="Mur ligase, C-terminal domain"/>
    <property type="match status" value="1"/>
</dbReference>
<accession>A0ABT6DFC5</accession>
<dbReference type="InterPro" id="IPR005758">
    <property type="entry name" value="UDP-N-AcMur_Ala_ligase_MurC"/>
</dbReference>
<gene>
    <name evidence="14 18" type="primary">murC</name>
    <name evidence="18" type="ORF">NWE73_04180</name>
</gene>
<feature type="domain" description="Mur ligase central" evidence="17">
    <location>
        <begin position="110"/>
        <end position="289"/>
    </location>
</feature>
<feature type="domain" description="Mur ligase C-terminal" evidence="16">
    <location>
        <begin position="312"/>
        <end position="440"/>
    </location>
</feature>
<reference evidence="18" key="1">
    <citation type="submission" date="2022-08" db="EMBL/GenBank/DDBJ databases">
        <title>Novel Bdellovibrio Species Isolated from Svalbard: Designation Bdellovibrio svalbardensis.</title>
        <authorList>
            <person name="Mitchell R.J."/>
            <person name="Choi S.Y."/>
        </authorList>
    </citation>
    <scope>NUCLEOTIDE SEQUENCE</scope>
    <source>
        <strain evidence="18">PAP01</strain>
    </source>
</reference>
<proteinExistence type="inferred from homology"/>
<evidence type="ECO:0000259" key="17">
    <source>
        <dbReference type="Pfam" id="PF08245"/>
    </source>
</evidence>